<keyword evidence="2" id="KW-0964">Secreted</keyword>
<keyword evidence="3" id="KW-0732">Signal</keyword>
<evidence type="ECO:0000259" key="4">
    <source>
        <dbReference type="Pfam" id="PF15430"/>
    </source>
</evidence>
<evidence type="ECO:0000256" key="3">
    <source>
        <dbReference type="SAM" id="SignalP"/>
    </source>
</evidence>
<feature type="chain" id="PRO_5033538862" evidence="3">
    <location>
        <begin position="24"/>
        <end position="140"/>
    </location>
</feature>
<dbReference type="InterPro" id="IPR029277">
    <property type="entry name" value="SVWC_dom"/>
</dbReference>
<evidence type="ECO:0000313" key="6">
    <source>
        <dbReference type="EMBL" id="NOV41338.1"/>
    </source>
</evidence>
<comment type="subcellular location">
    <subcellularLocation>
        <location evidence="1">Secreted</location>
    </subcellularLocation>
</comment>
<dbReference type="Pfam" id="PF15430">
    <property type="entry name" value="SVWC"/>
    <property type="match status" value="1"/>
</dbReference>
<dbReference type="EMBL" id="GIKN01002704">
    <property type="protein sequence ID" value="NIE44977.1"/>
    <property type="molecule type" value="Transcribed_RNA"/>
</dbReference>
<protein>
    <submittedName>
        <fullName evidence="5">Putative kDa family member</fullName>
    </submittedName>
</protein>
<evidence type="ECO:0000256" key="2">
    <source>
        <dbReference type="ARBA" id="ARBA00022525"/>
    </source>
</evidence>
<evidence type="ECO:0000313" key="5">
    <source>
        <dbReference type="EMBL" id="NIE44977.1"/>
    </source>
</evidence>
<dbReference type="EMBL" id="GHWJ01008601">
    <property type="protein sequence ID" value="NOV41338.1"/>
    <property type="molecule type" value="Transcribed_RNA"/>
</dbReference>
<feature type="domain" description="Single" evidence="4">
    <location>
        <begin position="52"/>
        <end position="115"/>
    </location>
</feature>
<dbReference type="AlphaFoldDB" id="A0A6G5A4L7"/>
<reference evidence="5" key="2">
    <citation type="submission" date="2020-03" db="EMBL/GenBank/DDBJ databases">
        <title>A transcriptome and proteome of the tick Rhipicephalus microplus shaped by the genetic composition of its hosts and developmental stage.</title>
        <authorList>
            <person name="Garcia G.R."/>
            <person name="Ribeiro J.M.C."/>
            <person name="Maruyama S.R."/>
            <person name="Gardinasse L.G."/>
            <person name="Nelson K."/>
            <person name="Ferreira B.R."/>
            <person name="Andrade T.G."/>
            <person name="Santos I.K.F.M."/>
        </authorList>
    </citation>
    <scope>NUCLEOTIDE SEQUENCE</scope>
    <source>
        <strain evidence="5">NSGR</strain>
        <tissue evidence="5">Salivary glands</tissue>
    </source>
</reference>
<proteinExistence type="predicted"/>
<sequence length="140" mass="16089">MVHTAMLSSILVVILFYIAVTHCTSQERQLQEDAKGECKAVRVTKKVPYGNCILNGTTIKHGKTADSRSPYSCLGVYCWNGTITPIRCKTPRPKDNDKFVHSREPGDWPNCCYWIRRCRNNTDPKRPMERSLRVSKIYHT</sequence>
<accession>A0A6G5A4L7</accession>
<feature type="signal peptide" evidence="3">
    <location>
        <begin position="1"/>
        <end position="23"/>
    </location>
</feature>
<organism evidence="5">
    <name type="scientific">Rhipicephalus microplus</name>
    <name type="common">Cattle tick</name>
    <name type="synonym">Boophilus microplus</name>
    <dbReference type="NCBI Taxonomy" id="6941"/>
    <lineage>
        <taxon>Eukaryota</taxon>
        <taxon>Metazoa</taxon>
        <taxon>Ecdysozoa</taxon>
        <taxon>Arthropoda</taxon>
        <taxon>Chelicerata</taxon>
        <taxon>Arachnida</taxon>
        <taxon>Acari</taxon>
        <taxon>Parasitiformes</taxon>
        <taxon>Ixodida</taxon>
        <taxon>Ixodoidea</taxon>
        <taxon>Ixodidae</taxon>
        <taxon>Rhipicephalinae</taxon>
        <taxon>Rhipicephalus</taxon>
        <taxon>Boophilus</taxon>
    </lineage>
</organism>
<dbReference type="GO" id="GO:0005576">
    <property type="term" value="C:extracellular region"/>
    <property type="evidence" value="ECO:0007669"/>
    <property type="project" value="UniProtKB-SubCell"/>
</dbReference>
<reference evidence="6" key="1">
    <citation type="submission" date="2019-09" db="EMBL/GenBank/DDBJ databases">
        <title>Organ-specific transcriptomic study of the physiology of the cattle tick, Rhipicephalus microplus.</title>
        <authorList>
            <person name="Tirloni L."/>
            <person name="Braz G."/>
            <person name="Gandara A.C.P."/>
            <person name="Sabadin G.A."/>
            <person name="da Silva R.M."/>
            <person name="Guizzo M.G."/>
            <person name="Machado J.A."/>
            <person name="Costa E.P."/>
            <person name="Gomes H.F."/>
            <person name="Moraes J."/>
            <person name="Mota M.B.S."/>
            <person name="Mesquita R.D."/>
            <person name="Alvarenga P.H."/>
            <person name="Alves F."/>
            <person name="Seixas A."/>
            <person name="da Fonseca R.N."/>
            <person name="Fogaca A."/>
            <person name="Logullo C."/>
            <person name="Tanaka A."/>
            <person name="Daffre S."/>
            <person name="Termignoni C."/>
            <person name="Vaz I.S.Jr."/>
            <person name="Oliveira P.L."/>
            <person name="Ribeiro J.M."/>
        </authorList>
    </citation>
    <scope>NUCLEOTIDE SEQUENCE</scope>
    <source>
        <strain evidence="6">Porto Alegre</strain>
    </source>
</reference>
<evidence type="ECO:0000256" key="1">
    <source>
        <dbReference type="ARBA" id="ARBA00004613"/>
    </source>
</evidence>
<name>A0A6G5A4L7_RHIMP</name>